<sequence>MVLLASIGWRSTTWSLGNITWSLGLTSERLRRSLDLSDGVLEVPWGNSGGKIHSNLAESELRLLRHSLAYRPQLEDPRFWSDCSGWMCSAFQNNGDSITEFDASFEEERPLLSTLFFPFLKPFLLALSQYNPQQKFSNPLCPLDTPTYSLKP</sequence>
<reference evidence="1 2" key="1">
    <citation type="submission" date="2024-01" db="EMBL/GenBank/DDBJ databases">
        <title>The genomes of 5 underutilized Papilionoideae crops provide insights into root nodulation and disease resistanc.</title>
        <authorList>
            <person name="Jiang F."/>
        </authorList>
    </citation>
    <scope>NUCLEOTIDE SEQUENCE [LARGE SCALE GENOMIC DNA]</scope>
    <source>
        <strain evidence="1">LVBAO_FW01</strain>
        <tissue evidence="1">Leaves</tissue>
    </source>
</reference>
<name>A0AAN9LRQ2_CANGL</name>
<protein>
    <submittedName>
        <fullName evidence="1">Uncharacterized protein</fullName>
    </submittedName>
</protein>
<organism evidence="1 2">
    <name type="scientific">Canavalia gladiata</name>
    <name type="common">Sword bean</name>
    <name type="synonym">Dolichos gladiatus</name>
    <dbReference type="NCBI Taxonomy" id="3824"/>
    <lineage>
        <taxon>Eukaryota</taxon>
        <taxon>Viridiplantae</taxon>
        <taxon>Streptophyta</taxon>
        <taxon>Embryophyta</taxon>
        <taxon>Tracheophyta</taxon>
        <taxon>Spermatophyta</taxon>
        <taxon>Magnoliopsida</taxon>
        <taxon>eudicotyledons</taxon>
        <taxon>Gunneridae</taxon>
        <taxon>Pentapetalae</taxon>
        <taxon>rosids</taxon>
        <taxon>fabids</taxon>
        <taxon>Fabales</taxon>
        <taxon>Fabaceae</taxon>
        <taxon>Papilionoideae</taxon>
        <taxon>50 kb inversion clade</taxon>
        <taxon>NPAAA clade</taxon>
        <taxon>indigoferoid/millettioid clade</taxon>
        <taxon>Phaseoleae</taxon>
        <taxon>Canavalia</taxon>
    </lineage>
</organism>
<comment type="caution">
    <text evidence="1">The sequence shown here is derived from an EMBL/GenBank/DDBJ whole genome shotgun (WGS) entry which is preliminary data.</text>
</comment>
<proteinExistence type="predicted"/>
<accession>A0AAN9LRQ2</accession>
<dbReference type="Proteomes" id="UP001367508">
    <property type="component" value="Unassembled WGS sequence"/>
</dbReference>
<evidence type="ECO:0000313" key="1">
    <source>
        <dbReference type="EMBL" id="KAK7339219.1"/>
    </source>
</evidence>
<dbReference type="EMBL" id="JAYMYQ010000004">
    <property type="protein sequence ID" value="KAK7339219.1"/>
    <property type="molecule type" value="Genomic_DNA"/>
</dbReference>
<evidence type="ECO:0000313" key="2">
    <source>
        <dbReference type="Proteomes" id="UP001367508"/>
    </source>
</evidence>
<keyword evidence="2" id="KW-1185">Reference proteome</keyword>
<gene>
    <name evidence="1" type="ORF">VNO77_19874</name>
</gene>
<dbReference type="AlphaFoldDB" id="A0AAN9LRQ2"/>